<dbReference type="AlphaFoldDB" id="A0A915CMB8"/>
<evidence type="ECO:0000313" key="4">
    <source>
        <dbReference type="WBParaSite" id="jg10503"/>
    </source>
</evidence>
<dbReference type="InterPro" id="IPR051853">
    <property type="entry name" value="SH2-Ras-GEF_adapter"/>
</dbReference>
<name>A0A915CMB8_9BILA</name>
<reference evidence="4" key="1">
    <citation type="submission" date="2022-11" db="UniProtKB">
        <authorList>
            <consortium name="WormBaseParasite"/>
        </authorList>
    </citation>
    <scope>IDENTIFICATION</scope>
</reference>
<keyword evidence="3" id="KW-1185">Reference proteome</keyword>
<keyword evidence="1" id="KW-0727">SH2 domain</keyword>
<dbReference type="PROSITE" id="PS50001">
    <property type="entry name" value="SH2"/>
    <property type="match status" value="1"/>
</dbReference>
<evidence type="ECO:0000259" key="2">
    <source>
        <dbReference type="PROSITE" id="PS50001"/>
    </source>
</evidence>
<dbReference type="Gene3D" id="3.30.505.10">
    <property type="entry name" value="SH2 domain"/>
    <property type="match status" value="1"/>
</dbReference>
<dbReference type="InterPro" id="IPR036860">
    <property type="entry name" value="SH2_dom_sf"/>
</dbReference>
<dbReference type="InterPro" id="IPR000980">
    <property type="entry name" value="SH2"/>
</dbReference>
<accession>A0A915CMB8</accession>
<dbReference type="Proteomes" id="UP000887574">
    <property type="component" value="Unplaced"/>
</dbReference>
<dbReference type="SMART" id="SM00252">
    <property type="entry name" value="SH2"/>
    <property type="match status" value="1"/>
</dbReference>
<feature type="domain" description="SH2" evidence="2">
    <location>
        <begin position="31"/>
        <end position="122"/>
    </location>
</feature>
<dbReference type="WBParaSite" id="jg10503">
    <property type="protein sequence ID" value="jg10503"/>
    <property type="gene ID" value="jg10503"/>
</dbReference>
<dbReference type="PANTHER" id="PTHR14247">
    <property type="entry name" value="BREAST CANCER ANTI-ESTROGEN RESISTANCE PROTEIN 3 HOMOLOG-LIKE PROTEIN"/>
    <property type="match status" value="1"/>
</dbReference>
<dbReference type="PANTHER" id="PTHR14247:SF8">
    <property type="entry name" value="RAS-GEF DOMAIN-CONTAINING PROTEIN"/>
    <property type="match status" value="1"/>
</dbReference>
<dbReference type="Pfam" id="PF00017">
    <property type="entry name" value="SH2"/>
    <property type="match status" value="1"/>
</dbReference>
<sequence>MSAYSSYDYCFLKSAPSTANKEQSELQNQCYYHGMIKRVEVLRLLKNNGDFLVRDSISHPGGYVLTGFCHSKPVHFEINRSEEGMFHFEDEKFGSIVDLIEFYHAHRKEVTSNSGFILGSPVLNSNSKASNWNNVGRVEDGLEIEAAYAPYFGKVSARAPSLQTLNRALGHKAVLNEVKKRWKEEFKSEQDIYHRLWAFSDDNTKENCTKQLTKNEGQPCKLTFDGSKEDTHDYCEMDYAAMDEETYHYQGNTSKSVDLKRRYSSTSHILLDASSSQDLSAFSSSTTLGHCKVSSQSSNHLPLCFPSSIPSVGLIERAQSCHTLTSQNKKSNAPSNMLGRFASAKIDPAPLLPTRSNLNLIAGSCKSVNQDQENFPCSTAQDDKQVDYDEISACEYTRLENPRKPPTPPKPTLAKLKALNQMGKELRCFVKNIMQHS</sequence>
<proteinExistence type="predicted"/>
<evidence type="ECO:0000313" key="3">
    <source>
        <dbReference type="Proteomes" id="UP000887574"/>
    </source>
</evidence>
<dbReference type="SUPFAM" id="SSF55550">
    <property type="entry name" value="SH2 domain"/>
    <property type="match status" value="1"/>
</dbReference>
<organism evidence="3 4">
    <name type="scientific">Ditylenchus dipsaci</name>
    <dbReference type="NCBI Taxonomy" id="166011"/>
    <lineage>
        <taxon>Eukaryota</taxon>
        <taxon>Metazoa</taxon>
        <taxon>Ecdysozoa</taxon>
        <taxon>Nematoda</taxon>
        <taxon>Chromadorea</taxon>
        <taxon>Rhabditida</taxon>
        <taxon>Tylenchina</taxon>
        <taxon>Tylenchomorpha</taxon>
        <taxon>Sphaerularioidea</taxon>
        <taxon>Anguinidae</taxon>
        <taxon>Anguininae</taxon>
        <taxon>Ditylenchus</taxon>
    </lineage>
</organism>
<evidence type="ECO:0000256" key="1">
    <source>
        <dbReference type="PROSITE-ProRule" id="PRU00191"/>
    </source>
</evidence>
<protein>
    <submittedName>
        <fullName evidence="4">SH2 domain-containing protein</fullName>
    </submittedName>
</protein>